<accession>A0A835J098</accession>
<comment type="caution">
    <text evidence="1">The sequence shown here is derived from an EMBL/GenBank/DDBJ whole genome shotgun (WGS) entry which is preliminary data.</text>
</comment>
<proteinExistence type="predicted"/>
<dbReference type="AlphaFoldDB" id="A0A835J098"/>
<evidence type="ECO:0000313" key="2">
    <source>
        <dbReference type="Proteomes" id="UP000657918"/>
    </source>
</evidence>
<sequence length="81" mass="9093">MAILIKHLVQVQQPSERRRRGIRMESDAKATSPAYSLFIGSRALSHQIPIFFTTTVHTQNPVSKGVVTAVAMHRCIFQTVM</sequence>
<keyword evidence="2" id="KW-1185">Reference proteome</keyword>
<dbReference type="EMBL" id="JADGMS010000024">
    <property type="protein sequence ID" value="KAF9660600.1"/>
    <property type="molecule type" value="Genomic_DNA"/>
</dbReference>
<organism evidence="1 2">
    <name type="scientific">Salix dunnii</name>
    <dbReference type="NCBI Taxonomy" id="1413687"/>
    <lineage>
        <taxon>Eukaryota</taxon>
        <taxon>Viridiplantae</taxon>
        <taxon>Streptophyta</taxon>
        <taxon>Embryophyta</taxon>
        <taxon>Tracheophyta</taxon>
        <taxon>Spermatophyta</taxon>
        <taxon>Magnoliopsida</taxon>
        <taxon>eudicotyledons</taxon>
        <taxon>Gunneridae</taxon>
        <taxon>Pentapetalae</taxon>
        <taxon>rosids</taxon>
        <taxon>fabids</taxon>
        <taxon>Malpighiales</taxon>
        <taxon>Salicaceae</taxon>
        <taxon>Saliceae</taxon>
        <taxon>Salix</taxon>
    </lineage>
</organism>
<gene>
    <name evidence="1" type="ORF">SADUNF_SadunfUnG0005900</name>
</gene>
<dbReference type="Proteomes" id="UP000657918">
    <property type="component" value="Unassembled WGS sequence"/>
</dbReference>
<name>A0A835J098_9ROSI</name>
<evidence type="ECO:0000313" key="1">
    <source>
        <dbReference type="EMBL" id="KAF9660600.1"/>
    </source>
</evidence>
<protein>
    <submittedName>
        <fullName evidence="1">Uncharacterized protein</fullName>
    </submittedName>
</protein>
<reference evidence="1 2" key="1">
    <citation type="submission" date="2020-10" db="EMBL/GenBank/DDBJ databases">
        <title>Plant Genome Project.</title>
        <authorList>
            <person name="Zhang R.-G."/>
        </authorList>
    </citation>
    <scope>NUCLEOTIDE SEQUENCE [LARGE SCALE GENOMIC DNA]</scope>
    <source>
        <strain evidence="1">FAFU-HL-1</strain>
        <tissue evidence="1">Leaf</tissue>
    </source>
</reference>